<dbReference type="AlphaFoldDB" id="A0A366FR19"/>
<evidence type="ECO:0000259" key="2">
    <source>
        <dbReference type="Pfam" id="PF07883"/>
    </source>
</evidence>
<comment type="caution">
    <text evidence="3">The sequence shown here is derived from an EMBL/GenBank/DDBJ whole genome shotgun (WGS) entry which is preliminary data.</text>
</comment>
<dbReference type="EMBL" id="QNRK01000003">
    <property type="protein sequence ID" value="RBP17133.1"/>
    <property type="molecule type" value="Genomic_DNA"/>
</dbReference>
<accession>A0A366FR19</accession>
<dbReference type="InterPro" id="IPR014710">
    <property type="entry name" value="RmlC-like_jellyroll"/>
</dbReference>
<reference evidence="3 4" key="1">
    <citation type="submission" date="2018-06" db="EMBL/GenBank/DDBJ databases">
        <title>Genomic Encyclopedia of Type Strains, Phase IV (KMG-IV): sequencing the most valuable type-strain genomes for metagenomic binning, comparative biology and taxonomic classification.</title>
        <authorList>
            <person name="Goeker M."/>
        </authorList>
    </citation>
    <scope>NUCLEOTIDE SEQUENCE [LARGE SCALE GENOMIC DNA]</scope>
    <source>
        <strain evidence="3 4">DSM 24875</strain>
    </source>
</reference>
<organism evidence="3 4">
    <name type="scientific">Roseiarcus fermentans</name>
    <dbReference type="NCBI Taxonomy" id="1473586"/>
    <lineage>
        <taxon>Bacteria</taxon>
        <taxon>Pseudomonadati</taxon>
        <taxon>Pseudomonadota</taxon>
        <taxon>Alphaproteobacteria</taxon>
        <taxon>Hyphomicrobiales</taxon>
        <taxon>Roseiarcaceae</taxon>
        <taxon>Roseiarcus</taxon>
    </lineage>
</organism>
<evidence type="ECO:0000313" key="4">
    <source>
        <dbReference type="Proteomes" id="UP000253529"/>
    </source>
</evidence>
<dbReference type="Proteomes" id="UP000253529">
    <property type="component" value="Unassembled WGS sequence"/>
</dbReference>
<proteinExistence type="predicted"/>
<dbReference type="InterPro" id="IPR011051">
    <property type="entry name" value="RmlC_Cupin_sf"/>
</dbReference>
<dbReference type="OrthoDB" id="9798709at2"/>
<dbReference type="Gene3D" id="2.60.120.10">
    <property type="entry name" value="Jelly Rolls"/>
    <property type="match status" value="1"/>
</dbReference>
<name>A0A366FR19_9HYPH</name>
<sequence>MASDGAPDSPADLFGRGGIGIANPRGASCDARPSRRAPSPPFVVGVERAPPGYGAPTDVHSADDEFFHILEGELSVAGPGRERTAVVVESVKPPRDVPHGFRKIADQPARMLVVLSPPAYGRPRCFAISTTPGERGRSRPKRSWRSLDSSASGSCDLDARAPATPVGIEARTADLVAPRRRSRDPASIRNARSGRNPCSAPPRRDGIFPTLYASGQTSRPRLSEPGIGRSGAACRPVTS</sequence>
<evidence type="ECO:0000313" key="3">
    <source>
        <dbReference type="EMBL" id="RBP17133.1"/>
    </source>
</evidence>
<feature type="domain" description="Cupin type-2" evidence="2">
    <location>
        <begin position="47"/>
        <end position="114"/>
    </location>
</feature>
<dbReference type="Pfam" id="PF07883">
    <property type="entry name" value="Cupin_2"/>
    <property type="match status" value="1"/>
</dbReference>
<feature type="region of interest" description="Disordered" evidence="1">
    <location>
        <begin position="1"/>
        <end position="42"/>
    </location>
</feature>
<gene>
    <name evidence="3" type="ORF">DFR50_10318</name>
</gene>
<dbReference type="InterPro" id="IPR013096">
    <property type="entry name" value="Cupin_2"/>
</dbReference>
<protein>
    <submittedName>
        <fullName evidence="3">Cupin domain</fullName>
    </submittedName>
</protein>
<evidence type="ECO:0000256" key="1">
    <source>
        <dbReference type="SAM" id="MobiDB-lite"/>
    </source>
</evidence>
<keyword evidence="4" id="KW-1185">Reference proteome</keyword>
<dbReference type="SUPFAM" id="SSF51182">
    <property type="entry name" value="RmlC-like cupins"/>
    <property type="match status" value="1"/>
</dbReference>
<feature type="region of interest" description="Disordered" evidence="1">
    <location>
        <begin position="129"/>
        <end position="239"/>
    </location>
</feature>